<sequence>MATIQQEYRLKLDDAEFKNGQKKEVEVEGIEGAKVLLLKVNDQLRALGPKCTHFGAPLIKGIIAGDGRITCPWHGACFNIGTGDIENAPALDHLAAFPVSVKNGAVYITGTEANIKAGRRKPNIKCHPVTTAGAEHVVIVGGGSAAIGAIEGLREKGFNGQITVLTLESHLPIDRTKLSKALIADEKKIEWRNAQHFSEAGVNFHLSTEVTSVDFKNHKLKTSSGGEFGYSKVLFCTGGTPRNLSMPGFKDLKGIFVLRGIEDVQGINKVVGGNGKKVVVVGTGFIGMEVSKCLAGKGNDLTVVGTSQYPLERVMGGKVGKIFKKQLEDTGVKFRMNASVESAEPSASDPTHVGAITLKGGERLEADLVILGVGVTPTTGYFKNSGIELEKDGSVRVDDYWRIKGLDDSYAVGDIATYPYHGPGASPDSHVRIEHWNVAQDAGRQVGAHIAAAEKPVHFIPIFWSALGAQLRYCGATPNGYDDVVFHGDEDKYSFVAYYTKGEDVVAVASMQKDPYMVQCAELMRRGVMPSKKEIIGGVDVLGLKVPAGVTI</sequence>
<dbReference type="SUPFAM" id="SSF50022">
    <property type="entry name" value="ISP domain"/>
    <property type="match status" value="1"/>
</dbReference>
<dbReference type="EMBL" id="JBBBZM010000082">
    <property type="protein sequence ID" value="KAL0634891.1"/>
    <property type="molecule type" value="Genomic_DNA"/>
</dbReference>
<evidence type="ECO:0000256" key="9">
    <source>
        <dbReference type="ARBA" id="ARBA00023014"/>
    </source>
</evidence>
<evidence type="ECO:0000256" key="1">
    <source>
        <dbReference type="ARBA" id="ARBA00001974"/>
    </source>
</evidence>
<keyword evidence="8" id="KW-0408">Iron</keyword>
<gene>
    <name evidence="11" type="primary">aif1</name>
    <name evidence="11" type="ORF">Q9L58_006171</name>
</gene>
<evidence type="ECO:0000313" key="11">
    <source>
        <dbReference type="EMBL" id="KAL0634891.1"/>
    </source>
</evidence>
<evidence type="ECO:0000256" key="2">
    <source>
        <dbReference type="ARBA" id="ARBA00006442"/>
    </source>
</evidence>
<evidence type="ECO:0000259" key="10">
    <source>
        <dbReference type="PROSITE" id="PS51296"/>
    </source>
</evidence>
<dbReference type="SUPFAM" id="SSF55424">
    <property type="entry name" value="FAD/NAD-linked reductases, dimerisation (C-terminal) domain"/>
    <property type="match status" value="1"/>
</dbReference>
<keyword evidence="6" id="KW-0274">FAD</keyword>
<reference evidence="11 12" key="1">
    <citation type="submission" date="2024-02" db="EMBL/GenBank/DDBJ databases">
        <title>Discinaceae phylogenomics.</title>
        <authorList>
            <person name="Dirks A.C."/>
            <person name="James T.Y."/>
        </authorList>
    </citation>
    <scope>NUCLEOTIDE SEQUENCE [LARGE SCALE GENOMIC DNA]</scope>
    <source>
        <strain evidence="11 12">ACD0624</strain>
    </source>
</reference>
<keyword evidence="12" id="KW-1185">Reference proteome</keyword>
<feature type="domain" description="Rieske" evidence="10">
    <location>
        <begin position="9"/>
        <end position="108"/>
    </location>
</feature>
<dbReference type="InterPro" id="IPR036922">
    <property type="entry name" value="Rieske_2Fe-2S_sf"/>
</dbReference>
<comment type="similarity">
    <text evidence="2">Belongs to the FAD-dependent oxidoreductase family.</text>
</comment>
<keyword evidence="9" id="KW-0411">Iron-sulfur</keyword>
<dbReference type="Pfam" id="PF00355">
    <property type="entry name" value="Rieske"/>
    <property type="match status" value="1"/>
</dbReference>
<evidence type="ECO:0000256" key="8">
    <source>
        <dbReference type="ARBA" id="ARBA00023004"/>
    </source>
</evidence>
<evidence type="ECO:0000256" key="6">
    <source>
        <dbReference type="ARBA" id="ARBA00022827"/>
    </source>
</evidence>
<dbReference type="CDD" id="cd03478">
    <property type="entry name" value="Rieske_AIFL_N"/>
    <property type="match status" value="1"/>
</dbReference>
<dbReference type="PRINTS" id="PR00411">
    <property type="entry name" value="PNDRDTASEI"/>
</dbReference>
<dbReference type="Proteomes" id="UP001447188">
    <property type="component" value="Unassembled WGS sequence"/>
</dbReference>
<dbReference type="InterPro" id="IPR050446">
    <property type="entry name" value="FAD-oxidoreductase/Apoptosis"/>
</dbReference>
<dbReference type="PROSITE" id="PS51296">
    <property type="entry name" value="RIESKE"/>
    <property type="match status" value="1"/>
</dbReference>
<keyword evidence="5" id="KW-0479">Metal-binding</keyword>
<keyword evidence="4" id="KW-0001">2Fe-2S</keyword>
<protein>
    <submittedName>
        <fullName evidence="11">Apoptosis-inducing factor 1</fullName>
    </submittedName>
</protein>
<dbReference type="InterPro" id="IPR016156">
    <property type="entry name" value="FAD/NAD-linked_Rdtase_dimer_sf"/>
</dbReference>
<dbReference type="InterPro" id="IPR028202">
    <property type="entry name" value="Reductase_C"/>
</dbReference>
<dbReference type="Pfam" id="PF07992">
    <property type="entry name" value="Pyr_redox_2"/>
    <property type="match status" value="1"/>
</dbReference>
<name>A0ABR3GGB8_9PEZI</name>
<dbReference type="Gene3D" id="3.30.390.30">
    <property type="match status" value="1"/>
</dbReference>
<evidence type="ECO:0000256" key="7">
    <source>
        <dbReference type="ARBA" id="ARBA00023002"/>
    </source>
</evidence>
<comment type="caution">
    <text evidence="11">The sequence shown here is derived from an EMBL/GenBank/DDBJ whole genome shotgun (WGS) entry which is preliminary data.</text>
</comment>
<dbReference type="Gene3D" id="2.102.10.10">
    <property type="entry name" value="Rieske [2Fe-2S] iron-sulphur domain"/>
    <property type="match status" value="1"/>
</dbReference>
<keyword evidence="7" id="KW-0560">Oxidoreductase</keyword>
<dbReference type="PANTHER" id="PTHR43557:SF2">
    <property type="entry name" value="RIESKE DOMAIN-CONTAINING PROTEIN-RELATED"/>
    <property type="match status" value="1"/>
</dbReference>
<keyword evidence="3" id="KW-0285">Flavoprotein</keyword>
<evidence type="ECO:0000256" key="5">
    <source>
        <dbReference type="ARBA" id="ARBA00022723"/>
    </source>
</evidence>
<dbReference type="InterPro" id="IPR036188">
    <property type="entry name" value="FAD/NAD-bd_sf"/>
</dbReference>
<organism evidence="11 12">
    <name type="scientific">Discina gigas</name>
    <dbReference type="NCBI Taxonomy" id="1032678"/>
    <lineage>
        <taxon>Eukaryota</taxon>
        <taxon>Fungi</taxon>
        <taxon>Dikarya</taxon>
        <taxon>Ascomycota</taxon>
        <taxon>Pezizomycotina</taxon>
        <taxon>Pezizomycetes</taxon>
        <taxon>Pezizales</taxon>
        <taxon>Discinaceae</taxon>
        <taxon>Discina</taxon>
    </lineage>
</organism>
<evidence type="ECO:0000313" key="12">
    <source>
        <dbReference type="Proteomes" id="UP001447188"/>
    </source>
</evidence>
<dbReference type="SUPFAM" id="SSF51905">
    <property type="entry name" value="FAD/NAD(P)-binding domain"/>
    <property type="match status" value="2"/>
</dbReference>
<dbReference type="Pfam" id="PF14759">
    <property type="entry name" value="Reductase_C"/>
    <property type="match status" value="1"/>
</dbReference>
<proteinExistence type="inferred from homology"/>
<dbReference type="InterPro" id="IPR023753">
    <property type="entry name" value="FAD/NAD-binding_dom"/>
</dbReference>
<dbReference type="PANTHER" id="PTHR43557">
    <property type="entry name" value="APOPTOSIS-INDUCING FACTOR 1"/>
    <property type="match status" value="1"/>
</dbReference>
<accession>A0ABR3GGB8</accession>
<evidence type="ECO:0000256" key="3">
    <source>
        <dbReference type="ARBA" id="ARBA00022630"/>
    </source>
</evidence>
<dbReference type="Gene3D" id="3.50.50.60">
    <property type="entry name" value="FAD/NAD(P)-binding domain"/>
    <property type="match status" value="2"/>
</dbReference>
<dbReference type="InterPro" id="IPR017941">
    <property type="entry name" value="Rieske_2Fe-2S"/>
</dbReference>
<evidence type="ECO:0000256" key="4">
    <source>
        <dbReference type="ARBA" id="ARBA00022714"/>
    </source>
</evidence>
<comment type="cofactor">
    <cofactor evidence="1">
        <name>FAD</name>
        <dbReference type="ChEBI" id="CHEBI:57692"/>
    </cofactor>
</comment>
<dbReference type="PRINTS" id="PR00368">
    <property type="entry name" value="FADPNR"/>
</dbReference>